<reference evidence="2" key="1">
    <citation type="journal article" date="2014" name="Int. J. Syst. Evol. Microbiol.">
        <title>Complete genome of a new Firmicutes species belonging to the dominant human colonic microbiota ('Ruminococcus bicirculans') reveals two chromosomes and a selective capacity to utilize plant glucans.</title>
        <authorList>
            <consortium name="NISC Comparative Sequencing Program"/>
            <person name="Wegmann U."/>
            <person name="Louis P."/>
            <person name="Goesmann A."/>
            <person name="Henrissat B."/>
            <person name="Duncan S.H."/>
            <person name="Flint H.J."/>
        </authorList>
    </citation>
    <scope>NUCLEOTIDE SEQUENCE</scope>
    <source>
        <strain evidence="2">VKM Ac-1246</strain>
    </source>
</reference>
<dbReference type="EMBL" id="BSEL01000005">
    <property type="protein sequence ID" value="GLJ68853.1"/>
    <property type="molecule type" value="Genomic_DNA"/>
</dbReference>
<feature type="domain" description="PE-PPE" evidence="1">
    <location>
        <begin position="27"/>
        <end position="162"/>
    </location>
</feature>
<reference evidence="2" key="2">
    <citation type="submission" date="2023-01" db="EMBL/GenBank/DDBJ databases">
        <authorList>
            <person name="Sun Q."/>
            <person name="Evtushenko L."/>
        </authorList>
    </citation>
    <scope>NUCLEOTIDE SEQUENCE</scope>
    <source>
        <strain evidence="2">VKM Ac-1246</strain>
    </source>
</reference>
<dbReference type="Pfam" id="PF08237">
    <property type="entry name" value="PE-PPE"/>
    <property type="match status" value="1"/>
</dbReference>
<comment type="caution">
    <text evidence="2">The sequence shown here is derived from an EMBL/GenBank/DDBJ whole genome shotgun (WGS) entry which is preliminary data.</text>
</comment>
<keyword evidence="3" id="KW-1185">Reference proteome</keyword>
<evidence type="ECO:0000259" key="1">
    <source>
        <dbReference type="Pfam" id="PF08237"/>
    </source>
</evidence>
<dbReference type="InterPro" id="IPR013228">
    <property type="entry name" value="PE-PPE_C"/>
</dbReference>
<sequence>MLIGGTCDSPADVYRDEWLRGGIPLRVHYPAGGQGTSCPDQTPMNESVQIGRRNAIDLIRANYSSDSTYVVVGYSQGAIVANLVLNDLADGNVPGVDKSRFRAKLYADPMQPAGPAGAGIGAVVPAGAGVPFTGWVSPGPGRSDFGGIPYIRYCIETDGICNFDAPLGAGLGGYFAQHWCYQWDRPTDHRSIMGDSIADGVYINNAHRLGRQDCRPPYPV</sequence>
<name>A0ABQ5SYW6_9ACTN</name>
<protein>
    <recommendedName>
        <fullName evidence="1">PE-PPE domain-containing protein</fullName>
    </recommendedName>
</protein>
<organism evidence="2 3">
    <name type="scientific">Nocardioides luteus</name>
    <dbReference type="NCBI Taxonomy" id="1844"/>
    <lineage>
        <taxon>Bacteria</taxon>
        <taxon>Bacillati</taxon>
        <taxon>Actinomycetota</taxon>
        <taxon>Actinomycetes</taxon>
        <taxon>Propionibacteriales</taxon>
        <taxon>Nocardioidaceae</taxon>
        <taxon>Nocardioides</taxon>
    </lineage>
</organism>
<evidence type="ECO:0000313" key="2">
    <source>
        <dbReference type="EMBL" id="GLJ68853.1"/>
    </source>
</evidence>
<dbReference type="Gene3D" id="3.40.50.1820">
    <property type="entry name" value="alpha/beta hydrolase"/>
    <property type="match status" value="1"/>
</dbReference>
<dbReference type="InterPro" id="IPR029058">
    <property type="entry name" value="AB_hydrolase_fold"/>
</dbReference>
<dbReference type="Proteomes" id="UP001142292">
    <property type="component" value="Unassembled WGS sequence"/>
</dbReference>
<evidence type="ECO:0000313" key="3">
    <source>
        <dbReference type="Proteomes" id="UP001142292"/>
    </source>
</evidence>
<gene>
    <name evidence="2" type="ORF">GCM10017579_28890</name>
</gene>
<proteinExistence type="predicted"/>
<accession>A0ABQ5SYW6</accession>
<dbReference type="SUPFAM" id="SSF53474">
    <property type="entry name" value="alpha/beta-Hydrolases"/>
    <property type="match status" value="1"/>
</dbReference>